<evidence type="ECO:0000313" key="2">
    <source>
        <dbReference type="Proteomes" id="UP001147752"/>
    </source>
</evidence>
<keyword evidence="2" id="KW-1185">Reference proteome</keyword>
<dbReference type="GeneID" id="81464016"/>
<name>A0A9W9SAI2_9EURO</name>
<dbReference type="EMBL" id="JAPZBT010000002">
    <property type="protein sequence ID" value="KAJ5375097.1"/>
    <property type="molecule type" value="Genomic_DNA"/>
</dbReference>
<gene>
    <name evidence="1" type="ORF">N7517_007103</name>
</gene>
<accession>A0A9W9SAI2</accession>
<proteinExistence type="predicted"/>
<evidence type="ECO:0000313" key="1">
    <source>
        <dbReference type="EMBL" id="KAJ5375097.1"/>
    </source>
</evidence>
<dbReference type="Proteomes" id="UP001147752">
    <property type="component" value="Unassembled WGS sequence"/>
</dbReference>
<sequence>MTLDQTSELKPRFFARSNLPQPSDDILDEACSSEHPDFTDLFSLAHATHIYWNSYAFHNVDFLDSAPWRSKE</sequence>
<dbReference type="RefSeq" id="XP_056581083.1">
    <property type="nucleotide sequence ID" value="XM_056724833.1"/>
</dbReference>
<comment type="caution">
    <text evidence="1">The sequence shown here is derived from an EMBL/GenBank/DDBJ whole genome shotgun (WGS) entry which is preliminary data.</text>
</comment>
<reference evidence="1" key="2">
    <citation type="journal article" date="2023" name="IMA Fungus">
        <title>Comparative genomic study of the Penicillium genus elucidates a diverse pangenome and 15 lateral gene transfer events.</title>
        <authorList>
            <person name="Petersen C."/>
            <person name="Sorensen T."/>
            <person name="Nielsen M.R."/>
            <person name="Sondergaard T.E."/>
            <person name="Sorensen J.L."/>
            <person name="Fitzpatrick D.A."/>
            <person name="Frisvad J.C."/>
            <person name="Nielsen K.L."/>
        </authorList>
    </citation>
    <scope>NUCLEOTIDE SEQUENCE</scope>
    <source>
        <strain evidence="1">IBT 3081</strain>
    </source>
</reference>
<dbReference type="AlphaFoldDB" id="A0A9W9SAI2"/>
<reference evidence="1" key="1">
    <citation type="submission" date="2022-12" db="EMBL/GenBank/DDBJ databases">
        <authorList>
            <person name="Petersen C."/>
        </authorList>
    </citation>
    <scope>NUCLEOTIDE SEQUENCE</scope>
    <source>
        <strain evidence="1">IBT 3081</strain>
    </source>
</reference>
<protein>
    <submittedName>
        <fullName evidence="1">Uncharacterized protein</fullName>
    </submittedName>
</protein>
<dbReference type="OrthoDB" id="4177740at2759"/>
<organism evidence="1 2">
    <name type="scientific">Penicillium concentricum</name>
    <dbReference type="NCBI Taxonomy" id="293559"/>
    <lineage>
        <taxon>Eukaryota</taxon>
        <taxon>Fungi</taxon>
        <taxon>Dikarya</taxon>
        <taxon>Ascomycota</taxon>
        <taxon>Pezizomycotina</taxon>
        <taxon>Eurotiomycetes</taxon>
        <taxon>Eurotiomycetidae</taxon>
        <taxon>Eurotiales</taxon>
        <taxon>Aspergillaceae</taxon>
        <taxon>Penicillium</taxon>
    </lineage>
</organism>